<dbReference type="GO" id="GO:0005509">
    <property type="term" value="F:calcium ion binding"/>
    <property type="evidence" value="ECO:0007669"/>
    <property type="project" value="InterPro"/>
</dbReference>
<dbReference type="Pfam" id="PF13202">
    <property type="entry name" value="EF-hand_5"/>
    <property type="match status" value="1"/>
</dbReference>
<evidence type="ECO:0000313" key="4">
    <source>
        <dbReference type="Proteomes" id="UP000595332"/>
    </source>
</evidence>
<evidence type="ECO:0000256" key="1">
    <source>
        <dbReference type="SAM" id="SignalP"/>
    </source>
</evidence>
<dbReference type="RefSeq" id="WP_201347711.1">
    <property type="nucleotide sequence ID" value="NZ_AP014546.1"/>
</dbReference>
<dbReference type="AlphaFoldDB" id="A0A7R6PK01"/>
<protein>
    <recommendedName>
        <fullName evidence="2">EF-hand domain-containing protein</fullName>
    </recommendedName>
</protein>
<dbReference type="Gene3D" id="1.10.238.10">
    <property type="entry name" value="EF-hand"/>
    <property type="match status" value="1"/>
</dbReference>
<dbReference type="InterPro" id="IPR011992">
    <property type="entry name" value="EF-hand-dom_pair"/>
</dbReference>
<feature type="chain" id="PRO_5032630691" description="EF-hand domain-containing protein" evidence="1">
    <location>
        <begin position="20"/>
        <end position="104"/>
    </location>
</feature>
<dbReference type="EMBL" id="AP014546">
    <property type="protein sequence ID" value="BBB30531.1"/>
    <property type="molecule type" value="Genomic_DNA"/>
</dbReference>
<dbReference type="PROSITE" id="PS00018">
    <property type="entry name" value="EF_HAND_1"/>
    <property type="match status" value="1"/>
</dbReference>
<feature type="signal peptide" evidence="1">
    <location>
        <begin position="1"/>
        <end position="19"/>
    </location>
</feature>
<evidence type="ECO:0000313" key="3">
    <source>
        <dbReference type="EMBL" id="BBB30531.1"/>
    </source>
</evidence>
<accession>A0A7R6PK01</accession>
<sequence length="104" mass="11728">MRLIIALIISFMTTLPLLAESSQVHRTPPQEYLNPDVLLKSLDSNNDGRLNYLEAMADSEISDRFLQMDTNKNGFLSLNELSVPKKMDANQLKVLLTFASLQCI</sequence>
<feature type="domain" description="EF-hand" evidence="2">
    <location>
        <begin position="63"/>
        <end position="81"/>
    </location>
</feature>
<name>A0A7R6PK01_9GAMM</name>
<reference evidence="3 4" key="1">
    <citation type="journal article" date="2008" name="Int. J. Syst. Evol. Microbiol.">
        <title>Neptunomonas japonica sp. nov., an Osedax japonicus symbiont-like bacterium isolated from sediment adjacent to sperm whale carcasses off Kagoshima, Japan.</title>
        <authorList>
            <person name="Miyazaki M."/>
            <person name="Nogi Y."/>
            <person name="Fujiwara Y."/>
            <person name="Kawato M."/>
            <person name="Kubokawa K."/>
            <person name="Horikoshi K."/>
        </authorList>
    </citation>
    <scope>NUCLEOTIDE SEQUENCE [LARGE SCALE GENOMIC DNA]</scope>
    <source>
        <strain evidence="3 4">JAMM 1380</strain>
    </source>
</reference>
<dbReference type="InterPro" id="IPR002048">
    <property type="entry name" value="EF_hand_dom"/>
</dbReference>
<organism evidence="3 4">
    <name type="scientific">Neptunomonas japonica JAMM 1380</name>
    <dbReference type="NCBI Taxonomy" id="1441457"/>
    <lineage>
        <taxon>Bacteria</taxon>
        <taxon>Pseudomonadati</taxon>
        <taxon>Pseudomonadota</taxon>
        <taxon>Gammaproteobacteria</taxon>
        <taxon>Oceanospirillales</taxon>
        <taxon>Oceanospirillaceae</taxon>
        <taxon>Neptunomonas</taxon>
    </lineage>
</organism>
<proteinExistence type="predicted"/>
<dbReference type="InterPro" id="IPR018247">
    <property type="entry name" value="EF_Hand_1_Ca_BS"/>
</dbReference>
<dbReference type="KEGG" id="njp:NEJAP_2587"/>
<dbReference type="Proteomes" id="UP000595332">
    <property type="component" value="Chromosome"/>
</dbReference>
<keyword evidence="1" id="KW-0732">Signal</keyword>
<evidence type="ECO:0000259" key="2">
    <source>
        <dbReference type="Pfam" id="PF13202"/>
    </source>
</evidence>
<keyword evidence="4" id="KW-1185">Reference proteome</keyword>
<dbReference type="SUPFAM" id="SSF47473">
    <property type="entry name" value="EF-hand"/>
    <property type="match status" value="1"/>
</dbReference>
<gene>
    <name evidence="3" type="ORF">NEJAP_2587</name>
</gene>